<accession>A0AAD4MSU0</accession>
<dbReference type="Proteomes" id="UP001201812">
    <property type="component" value="Unassembled WGS sequence"/>
</dbReference>
<dbReference type="AlphaFoldDB" id="A0AAD4MSU0"/>
<comment type="caution">
    <text evidence="1">The sequence shown here is derived from an EMBL/GenBank/DDBJ whole genome shotgun (WGS) entry which is preliminary data.</text>
</comment>
<reference evidence="1" key="1">
    <citation type="submission" date="2022-01" db="EMBL/GenBank/DDBJ databases">
        <title>Genome Sequence Resource for Two Populations of Ditylenchus destructor, the Migratory Endoparasitic Phytonematode.</title>
        <authorList>
            <person name="Zhang H."/>
            <person name="Lin R."/>
            <person name="Xie B."/>
        </authorList>
    </citation>
    <scope>NUCLEOTIDE SEQUENCE</scope>
    <source>
        <strain evidence="1">BazhouSP</strain>
    </source>
</reference>
<evidence type="ECO:0000313" key="2">
    <source>
        <dbReference type="Proteomes" id="UP001201812"/>
    </source>
</evidence>
<organism evidence="1 2">
    <name type="scientific">Ditylenchus destructor</name>
    <dbReference type="NCBI Taxonomy" id="166010"/>
    <lineage>
        <taxon>Eukaryota</taxon>
        <taxon>Metazoa</taxon>
        <taxon>Ecdysozoa</taxon>
        <taxon>Nematoda</taxon>
        <taxon>Chromadorea</taxon>
        <taxon>Rhabditida</taxon>
        <taxon>Tylenchina</taxon>
        <taxon>Tylenchomorpha</taxon>
        <taxon>Sphaerularioidea</taxon>
        <taxon>Anguinidae</taxon>
        <taxon>Anguininae</taxon>
        <taxon>Ditylenchus</taxon>
    </lineage>
</organism>
<sequence length="123" mass="13769">MQWPWLDWAMPGKLSALGSGRVIRQSLRLGETRRLVPVSPTKIDSAGIYGFLKSGKSWMTKVAAKRRTFPSVLGVLMETILNVDTSIARLDETRRLVPVSPTKIYSAGIYQWSIPKSVIVRLI</sequence>
<keyword evidence="2" id="KW-1185">Reference proteome</keyword>
<gene>
    <name evidence="1" type="ORF">DdX_15225</name>
</gene>
<protein>
    <submittedName>
        <fullName evidence="1">Uncharacterized protein</fullName>
    </submittedName>
</protein>
<proteinExistence type="predicted"/>
<evidence type="ECO:0000313" key="1">
    <source>
        <dbReference type="EMBL" id="KAI1702894.1"/>
    </source>
</evidence>
<dbReference type="EMBL" id="JAKKPZ010000091">
    <property type="protein sequence ID" value="KAI1702894.1"/>
    <property type="molecule type" value="Genomic_DNA"/>
</dbReference>
<name>A0AAD4MSU0_9BILA</name>